<keyword evidence="7 9" id="KW-0413">Isomerase</keyword>
<dbReference type="PANTHER" id="PTHR42894:SF1">
    <property type="entry name" value="N-(5'-PHOSPHORIBOSYL)ANTHRANILATE ISOMERASE"/>
    <property type="match status" value="1"/>
</dbReference>
<dbReference type="GO" id="GO:0004640">
    <property type="term" value="F:phosphoribosylanthranilate isomerase activity"/>
    <property type="evidence" value="ECO:0007669"/>
    <property type="project" value="UniProtKB-EC"/>
</dbReference>
<dbReference type="InterPro" id="IPR011060">
    <property type="entry name" value="RibuloseP-bd_barrel"/>
</dbReference>
<protein>
    <recommendedName>
        <fullName evidence="3">phosphoribosylanthranilate isomerase</fullName>
        <ecNumber evidence="3">5.3.1.24</ecNumber>
    </recommendedName>
</protein>
<name>A0A3B0VWW5_9ZZZZ</name>
<keyword evidence="4" id="KW-0028">Amino-acid biosynthesis</keyword>
<keyword evidence="5" id="KW-0822">Tryptophan biosynthesis</keyword>
<dbReference type="InterPro" id="IPR044643">
    <property type="entry name" value="TrpF_fam"/>
</dbReference>
<comment type="similarity">
    <text evidence="2">Belongs to the TrpF family.</text>
</comment>
<dbReference type="HAMAP" id="MF_00135">
    <property type="entry name" value="PRAI"/>
    <property type="match status" value="1"/>
</dbReference>
<evidence type="ECO:0000313" key="9">
    <source>
        <dbReference type="EMBL" id="VAW36706.1"/>
    </source>
</evidence>
<comment type="pathway">
    <text evidence="1">Amino-acid biosynthesis; L-tryptophan biosynthesis; L-tryptophan from chorismate: step 3/5.</text>
</comment>
<dbReference type="InterPro" id="IPR001240">
    <property type="entry name" value="PRAI_dom"/>
</dbReference>
<accession>A0A3B0VWW5</accession>
<dbReference type="EMBL" id="UOEY01000028">
    <property type="protein sequence ID" value="VAW36706.1"/>
    <property type="molecule type" value="Genomic_DNA"/>
</dbReference>
<dbReference type="CDD" id="cd00405">
    <property type="entry name" value="PRAI"/>
    <property type="match status" value="1"/>
</dbReference>
<evidence type="ECO:0000256" key="6">
    <source>
        <dbReference type="ARBA" id="ARBA00023141"/>
    </source>
</evidence>
<dbReference type="AlphaFoldDB" id="A0A3B0VWW5"/>
<evidence type="ECO:0000256" key="2">
    <source>
        <dbReference type="ARBA" id="ARBA00007571"/>
    </source>
</evidence>
<evidence type="ECO:0000256" key="7">
    <source>
        <dbReference type="ARBA" id="ARBA00023235"/>
    </source>
</evidence>
<sequence>MTATIDMSRARIRIKVCGITRTADALAAVAAGVDALGFIFFEKSPRYISPEAARLIIEQLPPFVDAVGVFVDKKNDEVDEIIQYCRLGYVQLHGAESPKYCEHLVRFASPCQVIKAFRVGGHTSGDEFAVYAPHVKGFLLDTFRPDQVGGTGTSFDWSIVADLNLRKPFILAGGLDASNIAAAIEAVRPYGVDVNSGVERQPGIKDHRLIREFVSAVRDFDVNRPGHPIFTRSLPPA</sequence>
<dbReference type="InterPro" id="IPR013785">
    <property type="entry name" value="Aldolase_TIM"/>
</dbReference>
<keyword evidence="6" id="KW-0057">Aromatic amino acid biosynthesis</keyword>
<feature type="domain" description="N-(5'phosphoribosyl) anthranilate isomerase (PRAI)" evidence="8">
    <location>
        <begin position="15"/>
        <end position="215"/>
    </location>
</feature>
<dbReference type="Pfam" id="PF00697">
    <property type="entry name" value="PRAI"/>
    <property type="match status" value="1"/>
</dbReference>
<dbReference type="UniPathway" id="UPA00035">
    <property type="reaction ID" value="UER00042"/>
</dbReference>
<evidence type="ECO:0000256" key="4">
    <source>
        <dbReference type="ARBA" id="ARBA00022605"/>
    </source>
</evidence>
<dbReference type="GO" id="GO:0000162">
    <property type="term" value="P:L-tryptophan biosynthetic process"/>
    <property type="evidence" value="ECO:0007669"/>
    <property type="project" value="UniProtKB-UniPathway"/>
</dbReference>
<dbReference type="FunFam" id="3.20.20.70:FF:000075">
    <property type="entry name" value="Tryptophan biosynthesis protein TRP1"/>
    <property type="match status" value="1"/>
</dbReference>
<evidence type="ECO:0000256" key="1">
    <source>
        <dbReference type="ARBA" id="ARBA00004664"/>
    </source>
</evidence>
<dbReference type="Gene3D" id="3.20.20.70">
    <property type="entry name" value="Aldolase class I"/>
    <property type="match status" value="1"/>
</dbReference>
<reference evidence="9" key="1">
    <citation type="submission" date="2018-06" db="EMBL/GenBank/DDBJ databases">
        <authorList>
            <person name="Zhirakovskaya E."/>
        </authorList>
    </citation>
    <scope>NUCLEOTIDE SEQUENCE</scope>
</reference>
<evidence type="ECO:0000256" key="3">
    <source>
        <dbReference type="ARBA" id="ARBA00012572"/>
    </source>
</evidence>
<evidence type="ECO:0000256" key="5">
    <source>
        <dbReference type="ARBA" id="ARBA00022822"/>
    </source>
</evidence>
<dbReference type="NCBIfam" id="NF002298">
    <property type="entry name" value="PRK01222.1-4"/>
    <property type="match status" value="1"/>
</dbReference>
<proteinExistence type="inferred from homology"/>
<evidence type="ECO:0000259" key="8">
    <source>
        <dbReference type="Pfam" id="PF00697"/>
    </source>
</evidence>
<gene>
    <name evidence="9" type="ORF">MNBD_DELTA04-1433</name>
</gene>
<dbReference type="SUPFAM" id="SSF51366">
    <property type="entry name" value="Ribulose-phoshate binding barrel"/>
    <property type="match status" value="1"/>
</dbReference>
<dbReference type="EC" id="5.3.1.24" evidence="3"/>
<dbReference type="PANTHER" id="PTHR42894">
    <property type="entry name" value="N-(5'-PHOSPHORIBOSYL)ANTHRANILATE ISOMERASE"/>
    <property type="match status" value="1"/>
</dbReference>
<organism evidence="9">
    <name type="scientific">hydrothermal vent metagenome</name>
    <dbReference type="NCBI Taxonomy" id="652676"/>
    <lineage>
        <taxon>unclassified sequences</taxon>
        <taxon>metagenomes</taxon>
        <taxon>ecological metagenomes</taxon>
    </lineage>
</organism>